<evidence type="ECO:0000256" key="9">
    <source>
        <dbReference type="SAM" id="MobiDB-lite"/>
    </source>
</evidence>
<gene>
    <name evidence="10" type="ORF">TTRE_0000259001</name>
</gene>
<name>A0A077Z6M4_TRITR</name>
<keyword evidence="5 8" id="KW-0175">Coiled coil</keyword>
<keyword evidence="4" id="KW-0970">Cilium biogenesis/degradation</keyword>
<feature type="coiled-coil region" evidence="8">
    <location>
        <begin position="1012"/>
        <end position="1060"/>
    </location>
</feature>
<dbReference type="AlphaFoldDB" id="A0A077Z6M4"/>
<dbReference type="GO" id="GO:0097711">
    <property type="term" value="P:ciliary basal body-plasma membrane docking"/>
    <property type="evidence" value="ECO:0007669"/>
    <property type="project" value="TreeGrafter"/>
</dbReference>
<feature type="region of interest" description="Disordered" evidence="9">
    <location>
        <begin position="1426"/>
        <end position="1445"/>
    </location>
</feature>
<dbReference type="Proteomes" id="UP000030665">
    <property type="component" value="Unassembled WGS sequence"/>
</dbReference>
<feature type="coiled-coil region" evidence="8">
    <location>
        <begin position="899"/>
        <end position="951"/>
    </location>
</feature>
<proteinExistence type="predicted"/>
<evidence type="ECO:0000256" key="3">
    <source>
        <dbReference type="ARBA" id="ARBA00022490"/>
    </source>
</evidence>
<evidence type="ECO:0000313" key="10">
    <source>
        <dbReference type="EMBL" id="CDW54320.1"/>
    </source>
</evidence>
<feature type="compositionally biased region" description="Basic and acidic residues" evidence="9">
    <location>
        <begin position="1426"/>
        <end position="1441"/>
    </location>
</feature>
<feature type="coiled-coil region" evidence="8">
    <location>
        <begin position="1772"/>
        <end position="1806"/>
    </location>
</feature>
<dbReference type="GO" id="GO:0035869">
    <property type="term" value="C:ciliary transition zone"/>
    <property type="evidence" value="ECO:0007669"/>
    <property type="project" value="TreeGrafter"/>
</dbReference>
<dbReference type="Gene3D" id="1.10.287.2610">
    <property type="match status" value="1"/>
</dbReference>
<evidence type="ECO:0000313" key="11">
    <source>
        <dbReference type="Proteomes" id="UP000030665"/>
    </source>
</evidence>
<feature type="coiled-coil region" evidence="8">
    <location>
        <begin position="1548"/>
        <end position="1582"/>
    </location>
</feature>
<feature type="coiled-coil region" evidence="8">
    <location>
        <begin position="648"/>
        <end position="682"/>
    </location>
</feature>
<feature type="compositionally biased region" description="Polar residues" evidence="9">
    <location>
        <begin position="1336"/>
        <end position="1346"/>
    </location>
</feature>
<keyword evidence="3" id="KW-0963">Cytoplasm</keyword>
<feature type="region of interest" description="Disordered" evidence="9">
    <location>
        <begin position="1213"/>
        <end position="1235"/>
    </location>
</feature>
<dbReference type="InterPro" id="IPR026201">
    <property type="entry name" value="Cep290"/>
</dbReference>
<dbReference type="PANTHER" id="PTHR18879:SF20">
    <property type="entry name" value="CENTROSOMAL PROTEIN OF 290 KDA"/>
    <property type="match status" value="1"/>
</dbReference>
<dbReference type="OrthoDB" id="6351660at2759"/>
<comment type="subcellular location">
    <subcellularLocation>
        <location evidence="1">Cytoplasm</location>
        <location evidence="1">Cytoskeleton</location>
        <location evidence="1">Cilium basal body</location>
    </subcellularLocation>
    <subcellularLocation>
        <location evidence="2">Cytoplasm</location>
        <location evidence="2">Cytoskeleton</location>
        <location evidence="2">Microtubule organizing center</location>
        <location evidence="2">Centrosome</location>
    </subcellularLocation>
</comment>
<organism evidence="10 11">
    <name type="scientific">Trichuris trichiura</name>
    <name type="common">Whipworm</name>
    <name type="synonym">Trichocephalus trichiurus</name>
    <dbReference type="NCBI Taxonomy" id="36087"/>
    <lineage>
        <taxon>Eukaryota</taxon>
        <taxon>Metazoa</taxon>
        <taxon>Ecdysozoa</taxon>
        <taxon>Nematoda</taxon>
        <taxon>Enoplea</taxon>
        <taxon>Dorylaimia</taxon>
        <taxon>Trichinellida</taxon>
        <taxon>Trichuridae</taxon>
        <taxon>Trichuris</taxon>
    </lineage>
</organism>
<feature type="compositionally biased region" description="Basic and acidic residues" evidence="9">
    <location>
        <begin position="1280"/>
        <end position="1289"/>
    </location>
</feature>
<keyword evidence="7" id="KW-0966">Cell projection</keyword>
<protein>
    <recommendedName>
        <fullName evidence="12">Centrosomal protein of 290 kDa</fullName>
    </recommendedName>
</protein>
<evidence type="ECO:0000256" key="5">
    <source>
        <dbReference type="ARBA" id="ARBA00023054"/>
    </source>
</evidence>
<reference evidence="10" key="1">
    <citation type="submission" date="2014-01" db="EMBL/GenBank/DDBJ databases">
        <authorList>
            <person name="Aslett M."/>
        </authorList>
    </citation>
    <scope>NUCLEOTIDE SEQUENCE</scope>
</reference>
<evidence type="ECO:0000256" key="4">
    <source>
        <dbReference type="ARBA" id="ARBA00022794"/>
    </source>
</evidence>
<keyword evidence="6" id="KW-0206">Cytoskeleton</keyword>
<dbReference type="STRING" id="36087.A0A077Z6M4"/>
<dbReference type="GO" id="GO:1905349">
    <property type="term" value="P:ciliary transition zone assembly"/>
    <property type="evidence" value="ECO:0007669"/>
    <property type="project" value="TreeGrafter"/>
</dbReference>
<dbReference type="GO" id="GO:0034451">
    <property type="term" value="C:centriolar satellite"/>
    <property type="evidence" value="ECO:0007669"/>
    <property type="project" value="TreeGrafter"/>
</dbReference>
<dbReference type="PANTHER" id="PTHR18879">
    <property type="entry name" value="CENTROSOMAL PROTEIN OF 290 KDA"/>
    <property type="match status" value="1"/>
</dbReference>
<sequence length="1960" mass="225552">MGFSKWNELQNLDFDNFDEADVESWVPIVVSVHLLKLLKLNAFICIAPEQANVDSEQDPVRLKALFYLSKVLLEVKAAQAEIALDELEHLTGQKTNVNNTREQRLTIENSNLKEKLAASLAAYSDCEKSTFVLKEELQELREQNQQLALEYDELHSEMVSDKEAATKNNAKIEQYEKEVQSLSQERNELLANLRDTQRQLESQEDVDVLARRLELNELQLKIRNQNQEALTETNDIYQRQIKELKDSLQESVAQMELAADECLQLKTTNDQLGKLVDSLQAENNELRDQINNSDASVIQKADDHVMSIVDEKIDEWKQRLDDKDEELNECKAKIAAQEVDISHYKSGGGEFASVSTLQKVLLEREEQIECLKNALKEATKEMESNASLIEGLNAELRSENQVTIVDLRRQLSAAQMEIRSLCQSQKESEMARMEKERQLADLLSRMRQFEEGEYGLEEAVSEIYLLKKRLTIRNEQLYELIQHCNLVELNLSELLEENNAFREKLKLEKRPPLSVEFKTTAQAFKDATEVSSIAQNTEIDQAERILSPKEETPLPEIHEERLPTQEPLFLTSAEIAEDDVSKDVVASEDIMDARGAVPALVPEVEEPKQDDIMAQTEEGAVEEMEKVDSKISDLHADIPSIVQLDECMRKLVKEVEGKKKQLEKLNCALTIAKQKLGSLNRQHILKCEELTQCKEAMEKQRIVLNGTIDSQRTEIEMGGVKVTELERLVELLSKADEDLIKRRIVEVVRQQILIRLENVCLKRRLLLSERSLKDANDVHAKLKADANELRSALSKKTAFFEKRQKVSIYKIASLRRKLDASVPAAEFQQLETRYKELFQKYANGLLSETQSAVAGLDPENIEAHKAKEEPVEIDEISEDHFTGQLHCEIVSLKLSGIDKDNKIKEALCLEEKMKNMKQAMEENLRQVKKAKSNFQERENTLIEQINELKKNLRECVPMKMAEKFHAIVTQFSHGIFEKKLQVDAKSAEVNDRADALAIREEVLEKLISSIENEEQRDQLIAMSDKVERLKVENSKLDRLVKRLQNEDESNRSLIRKLKENICKLSSDTNSLEATMLDADIRHAVQEYDILRRTSSPKIEDKVEAVINKEADWLDEEIDRLKLFIKDKLSSTSRRDEQAVAKPISVTSPQEVKLDVGDHHIFRESFVDTIAPLLQEKISEREDRFDSCGKRIQALEEEVAFLRAQYKIILKPPDDVESGKADAPAKKLKEKQKSPREHLELLEQKIEKYKKRVVELEEAIELKDKEIAELKESVERWQSSRSERETKQEEPLSTASVVSEEGENESEALDEAKYEEPESVESGHLSDHGSLEEESRSNQAGSFSEQLSFADEDSSSKVVQGQSPLPPTRVETVPLEMHLKLKLDWERVKQANRQLQLDNRKLLKALAKLKEEFMKTAVAQKTYGPEMKERLKPSSEIEDNRQAGEITSDDAAKLELESIKRKLALKEIRLAQVTRELSSLSAENKRLKSEMDILKGSPIKSLVATDKKTEKVSHMAAVDSEDREKFGEFGKWTEYKKWQTLYENGKVKLASKVQEISKLKKTEERLRNRIIRLEQHINFMESSKNAEVVSTLQEVAKPLLKAQDELTSGTSPVDGAMSTRKQKTQSQVTLIRATAEEAEKTVEALENKVRELFKVIQSKNKAEEQHLDKQKFLEKQLRESEDRVHQLEKKLQASITVLKDRSAREGVTDELATAQMQFKDERGKNERGWNYTKQKFTLTKCADNDELKNQFSFSTQREIFQPWFFMKDSSSPINKLIRENNILRKRLKNAQIELEEAYKDIEYYKANQSLPSTGAWQKASDSIHDKQDVLKVLKDEKSQRSRFNMLQDMFKKEVEKCHKLKIENDRLNRKVEALDAALRCDSFRENNVFQNLKITNFELLEEIDDLKFELEVYRKKIKPALTGNDALVDVEKLKERGKIYDRVLRENVELKLELSLARQRA</sequence>
<feature type="compositionally biased region" description="Acidic residues" evidence="9">
    <location>
        <begin position="1299"/>
        <end position="1308"/>
    </location>
</feature>
<evidence type="ECO:0000256" key="1">
    <source>
        <dbReference type="ARBA" id="ARBA00004120"/>
    </source>
</evidence>
<evidence type="ECO:0000256" key="8">
    <source>
        <dbReference type="SAM" id="Coils"/>
    </source>
</evidence>
<feature type="coiled-coil region" evidence="8">
    <location>
        <begin position="1849"/>
        <end position="1915"/>
    </location>
</feature>
<dbReference type="GO" id="GO:1905515">
    <property type="term" value="P:non-motile cilium assembly"/>
    <property type="evidence" value="ECO:0007669"/>
    <property type="project" value="TreeGrafter"/>
</dbReference>
<feature type="coiled-coil region" evidence="8">
    <location>
        <begin position="130"/>
        <end position="452"/>
    </location>
</feature>
<reference evidence="10" key="2">
    <citation type="submission" date="2014-03" db="EMBL/GenBank/DDBJ databases">
        <title>The whipworm genome and dual-species transcriptomics of an intimate host-pathogen interaction.</title>
        <authorList>
            <person name="Foth B.J."/>
            <person name="Tsai I.J."/>
            <person name="Reid A.J."/>
            <person name="Bancroft A.J."/>
            <person name="Nichol S."/>
            <person name="Tracey A."/>
            <person name="Holroyd N."/>
            <person name="Cotton J.A."/>
            <person name="Stanley E.J."/>
            <person name="Zarowiecki M."/>
            <person name="Liu J.Z."/>
            <person name="Huckvale T."/>
            <person name="Cooper P.J."/>
            <person name="Grencis R.K."/>
            <person name="Berriman M."/>
        </authorList>
    </citation>
    <scope>NUCLEOTIDE SEQUENCE [LARGE SCALE GENOMIC DNA]</scope>
</reference>
<feature type="compositionally biased region" description="Basic and acidic residues" evidence="9">
    <location>
        <begin position="1323"/>
        <end position="1335"/>
    </location>
</feature>
<evidence type="ECO:0000256" key="7">
    <source>
        <dbReference type="ARBA" id="ARBA00023273"/>
    </source>
</evidence>
<feature type="region of interest" description="Disordered" evidence="9">
    <location>
        <begin position="1273"/>
        <end position="1370"/>
    </location>
</feature>
<keyword evidence="11" id="KW-1185">Reference proteome</keyword>
<evidence type="ECO:0000256" key="6">
    <source>
        <dbReference type="ARBA" id="ARBA00023212"/>
    </source>
</evidence>
<accession>A0A077Z6M4</accession>
<feature type="coiled-coil region" evidence="8">
    <location>
        <begin position="1627"/>
        <end position="1696"/>
    </location>
</feature>
<evidence type="ECO:0000256" key="2">
    <source>
        <dbReference type="ARBA" id="ARBA00004300"/>
    </source>
</evidence>
<evidence type="ECO:0008006" key="12">
    <source>
        <dbReference type="Google" id="ProtNLM"/>
    </source>
</evidence>
<dbReference type="EMBL" id="HG805891">
    <property type="protein sequence ID" value="CDW54320.1"/>
    <property type="molecule type" value="Genomic_DNA"/>
</dbReference>
<feature type="coiled-coil region" evidence="8">
    <location>
        <begin position="1455"/>
        <end position="1496"/>
    </location>
</feature>